<dbReference type="SMART" id="SM00448">
    <property type="entry name" value="REC"/>
    <property type="match status" value="1"/>
</dbReference>
<dbReference type="Proteomes" id="UP000245125">
    <property type="component" value="Unassembled WGS sequence"/>
</dbReference>
<dbReference type="PRINTS" id="PR01590">
    <property type="entry name" value="HTHFIS"/>
</dbReference>
<evidence type="ECO:0000256" key="5">
    <source>
        <dbReference type="PROSITE-ProRule" id="PRU00169"/>
    </source>
</evidence>
<keyword evidence="4" id="KW-0804">Transcription</keyword>
<dbReference type="PROSITE" id="PS50110">
    <property type="entry name" value="RESPONSE_REGULATORY"/>
    <property type="match status" value="1"/>
</dbReference>
<sequence length="443" mass="49935">MNKENFRILIVDDEKSFLLLMRKILDDEGYTVKGLTDPEEALKVLDAFEPSLVISDLKMPKMDGIKFMDEVKRSRQIDFIMITAFATVETAIEAMKKGAEDYITKPLKDPDQLRIAVAKVFDRQTLVDENVLLKSALYEDIPAFEIVFAGMENVLKELKDVAPTDATVMLYGETGTGKTLVAKILHRLSGRKGPFVDINCAAIPENLLESELFGYEKGAFTGALSQKKGKFELANDGSILLDEVSEMSLTLQAKLLKVLQERTFERIGSLHTLKTSARVAAATNRDLREMVKEGKFREDLFYRLNVFPISIPPLRERREHLEKIIGYLIGVIARRFGREPKIIPVAVFQYMREYQWPGNIRELENVLERAIIVSKGSELQIPDIGDISESGRLKKSGGDLKGIEKEAIRNALSQTGGNKTMAAKMLGISVRSLHYKIKEYEIK</sequence>
<dbReference type="GO" id="GO:0006355">
    <property type="term" value="P:regulation of DNA-templated transcription"/>
    <property type="evidence" value="ECO:0007669"/>
    <property type="project" value="InterPro"/>
</dbReference>
<dbReference type="InterPro" id="IPR001789">
    <property type="entry name" value="Sig_transdc_resp-reg_receiver"/>
</dbReference>
<dbReference type="PROSITE" id="PS00675">
    <property type="entry name" value="SIGMA54_INTERACT_1"/>
    <property type="match status" value="1"/>
</dbReference>
<dbReference type="GO" id="GO:0005524">
    <property type="term" value="F:ATP binding"/>
    <property type="evidence" value="ECO:0007669"/>
    <property type="project" value="UniProtKB-KW"/>
</dbReference>
<dbReference type="Pfam" id="PF02954">
    <property type="entry name" value="HTH_8"/>
    <property type="match status" value="1"/>
</dbReference>
<proteinExistence type="predicted"/>
<evidence type="ECO:0000256" key="1">
    <source>
        <dbReference type="ARBA" id="ARBA00022741"/>
    </source>
</evidence>
<name>A0A2U3QKC5_9BACT</name>
<evidence type="ECO:0000256" key="4">
    <source>
        <dbReference type="ARBA" id="ARBA00023163"/>
    </source>
</evidence>
<dbReference type="Pfam" id="PF00158">
    <property type="entry name" value="Sigma54_activat"/>
    <property type="match status" value="1"/>
</dbReference>
<protein>
    <submittedName>
        <fullName evidence="8">Acetoacetate metabolism regulatory protein AtoC</fullName>
    </submittedName>
</protein>
<dbReference type="PANTHER" id="PTHR32071">
    <property type="entry name" value="TRANSCRIPTIONAL REGULATORY PROTEIN"/>
    <property type="match status" value="1"/>
</dbReference>
<dbReference type="InterPro" id="IPR027417">
    <property type="entry name" value="P-loop_NTPase"/>
</dbReference>
<organism evidence="8 9">
    <name type="scientific">Candidatus Sulfobium mesophilum</name>
    <dbReference type="NCBI Taxonomy" id="2016548"/>
    <lineage>
        <taxon>Bacteria</taxon>
        <taxon>Pseudomonadati</taxon>
        <taxon>Nitrospirota</taxon>
        <taxon>Nitrospiria</taxon>
        <taxon>Nitrospirales</taxon>
        <taxon>Nitrospiraceae</taxon>
        <taxon>Candidatus Sulfobium</taxon>
    </lineage>
</organism>
<dbReference type="CDD" id="cd00009">
    <property type="entry name" value="AAA"/>
    <property type="match status" value="1"/>
</dbReference>
<keyword evidence="1" id="KW-0547">Nucleotide-binding</keyword>
<dbReference type="InterPro" id="IPR011006">
    <property type="entry name" value="CheY-like_superfamily"/>
</dbReference>
<dbReference type="Gene3D" id="1.10.10.60">
    <property type="entry name" value="Homeodomain-like"/>
    <property type="match status" value="1"/>
</dbReference>
<dbReference type="EMBL" id="OUUY01000126">
    <property type="protein sequence ID" value="SPQ01864.1"/>
    <property type="molecule type" value="Genomic_DNA"/>
</dbReference>
<keyword evidence="5" id="KW-0597">Phosphoprotein</keyword>
<evidence type="ECO:0000313" key="8">
    <source>
        <dbReference type="EMBL" id="SPQ01864.1"/>
    </source>
</evidence>
<feature type="domain" description="Sigma-54 factor interaction" evidence="6">
    <location>
        <begin position="151"/>
        <end position="372"/>
    </location>
</feature>
<dbReference type="SUPFAM" id="SSF52540">
    <property type="entry name" value="P-loop containing nucleoside triphosphate hydrolases"/>
    <property type="match status" value="1"/>
</dbReference>
<dbReference type="AlphaFoldDB" id="A0A2U3QKC5"/>
<reference evidence="9" key="1">
    <citation type="submission" date="2018-03" db="EMBL/GenBank/DDBJ databases">
        <authorList>
            <person name="Zecchin S."/>
        </authorList>
    </citation>
    <scope>NUCLEOTIDE SEQUENCE [LARGE SCALE GENOMIC DNA]</scope>
</reference>
<dbReference type="PROSITE" id="PS50045">
    <property type="entry name" value="SIGMA54_INTERACT_4"/>
    <property type="match status" value="1"/>
</dbReference>
<evidence type="ECO:0000256" key="3">
    <source>
        <dbReference type="ARBA" id="ARBA00023015"/>
    </source>
</evidence>
<dbReference type="Pfam" id="PF00072">
    <property type="entry name" value="Response_reg"/>
    <property type="match status" value="1"/>
</dbReference>
<dbReference type="InterPro" id="IPR002078">
    <property type="entry name" value="Sigma_54_int"/>
</dbReference>
<dbReference type="FunFam" id="3.40.50.300:FF:000006">
    <property type="entry name" value="DNA-binding transcriptional regulator NtrC"/>
    <property type="match status" value="1"/>
</dbReference>
<evidence type="ECO:0000313" key="9">
    <source>
        <dbReference type="Proteomes" id="UP000245125"/>
    </source>
</evidence>
<keyword evidence="3" id="KW-0805">Transcription regulation</keyword>
<dbReference type="Gene3D" id="1.10.8.60">
    <property type="match status" value="1"/>
</dbReference>
<dbReference type="InterPro" id="IPR009057">
    <property type="entry name" value="Homeodomain-like_sf"/>
</dbReference>
<keyword evidence="2" id="KW-0067">ATP-binding</keyword>
<gene>
    <name evidence="8" type="primary">atoC</name>
    <name evidence="8" type="ORF">NBG4_760011</name>
</gene>
<feature type="domain" description="Response regulatory" evidence="7">
    <location>
        <begin position="7"/>
        <end position="120"/>
    </location>
</feature>
<dbReference type="InterPro" id="IPR002197">
    <property type="entry name" value="HTH_Fis"/>
</dbReference>
<dbReference type="InterPro" id="IPR025662">
    <property type="entry name" value="Sigma_54_int_dom_ATP-bd_1"/>
</dbReference>
<dbReference type="Gene3D" id="3.40.50.2300">
    <property type="match status" value="1"/>
</dbReference>
<accession>A0A2U3QKC5</accession>
<feature type="modified residue" description="4-aspartylphosphate" evidence="5">
    <location>
        <position position="56"/>
    </location>
</feature>
<dbReference type="SUPFAM" id="SSF46689">
    <property type="entry name" value="Homeodomain-like"/>
    <property type="match status" value="1"/>
</dbReference>
<dbReference type="InterPro" id="IPR058031">
    <property type="entry name" value="AAA_lid_NorR"/>
</dbReference>
<evidence type="ECO:0000259" key="7">
    <source>
        <dbReference type="PROSITE" id="PS50110"/>
    </source>
</evidence>
<keyword evidence="9" id="KW-1185">Reference proteome</keyword>
<dbReference type="SUPFAM" id="SSF52172">
    <property type="entry name" value="CheY-like"/>
    <property type="match status" value="1"/>
</dbReference>
<dbReference type="PROSITE" id="PS00688">
    <property type="entry name" value="SIGMA54_INTERACT_3"/>
    <property type="match status" value="1"/>
</dbReference>
<dbReference type="Gene3D" id="3.40.50.300">
    <property type="entry name" value="P-loop containing nucleotide triphosphate hydrolases"/>
    <property type="match status" value="1"/>
</dbReference>
<dbReference type="SMART" id="SM00382">
    <property type="entry name" value="AAA"/>
    <property type="match status" value="1"/>
</dbReference>
<evidence type="ECO:0000259" key="6">
    <source>
        <dbReference type="PROSITE" id="PS50045"/>
    </source>
</evidence>
<dbReference type="GO" id="GO:0043565">
    <property type="term" value="F:sequence-specific DNA binding"/>
    <property type="evidence" value="ECO:0007669"/>
    <property type="project" value="InterPro"/>
</dbReference>
<dbReference type="GO" id="GO:0000160">
    <property type="term" value="P:phosphorelay signal transduction system"/>
    <property type="evidence" value="ECO:0007669"/>
    <property type="project" value="InterPro"/>
</dbReference>
<dbReference type="InterPro" id="IPR025944">
    <property type="entry name" value="Sigma_54_int_dom_CS"/>
</dbReference>
<dbReference type="PANTHER" id="PTHR32071:SF57">
    <property type="entry name" value="C4-DICARBOXYLATE TRANSPORT TRANSCRIPTIONAL REGULATORY PROTEIN DCTD"/>
    <property type="match status" value="1"/>
</dbReference>
<dbReference type="InterPro" id="IPR003593">
    <property type="entry name" value="AAA+_ATPase"/>
</dbReference>
<evidence type="ECO:0000256" key="2">
    <source>
        <dbReference type="ARBA" id="ARBA00022840"/>
    </source>
</evidence>
<dbReference type="Pfam" id="PF25601">
    <property type="entry name" value="AAA_lid_14"/>
    <property type="match status" value="1"/>
</dbReference>